<reference evidence="12" key="1">
    <citation type="submission" date="2018-02" db="EMBL/GenBank/DDBJ databases">
        <authorList>
            <person name="Cohen D.B."/>
            <person name="Kent A.D."/>
        </authorList>
    </citation>
    <scope>NUCLEOTIDE SEQUENCE</scope>
</reference>
<evidence type="ECO:0000256" key="7">
    <source>
        <dbReference type="ARBA" id="ARBA00022845"/>
    </source>
</evidence>
<dbReference type="GO" id="GO:0003729">
    <property type="term" value="F:mRNA binding"/>
    <property type="evidence" value="ECO:0007669"/>
    <property type="project" value="UniProtKB-ARBA"/>
</dbReference>
<evidence type="ECO:0000256" key="1">
    <source>
        <dbReference type="ARBA" id="ARBA00004229"/>
    </source>
</evidence>
<evidence type="ECO:0000256" key="3">
    <source>
        <dbReference type="ARBA" id="ARBA00022528"/>
    </source>
</evidence>
<dbReference type="AlphaFoldDB" id="A0A2N9G4F2"/>
<feature type="repeat" description="PPR" evidence="9">
    <location>
        <begin position="432"/>
        <end position="466"/>
    </location>
</feature>
<dbReference type="InterPro" id="IPR011990">
    <property type="entry name" value="TPR-like_helical_dom_sf"/>
</dbReference>
<dbReference type="Pfam" id="PF13966">
    <property type="entry name" value="zf-RVT"/>
    <property type="match status" value="1"/>
</dbReference>
<comment type="subcellular location">
    <subcellularLocation>
        <location evidence="1">Plastid</location>
        <location evidence="1">Chloroplast</location>
    </subcellularLocation>
</comment>
<dbReference type="FunFam" id="1.25.40.10:FF:001589">
    <property type="entry name" value="Pentatricopeptide repeat-containing protein, chloroplastic isoform A"/>
    <property type="match status" value="1"/>
</dbReference>
<evidence type="ECO:0000256" key="5">
    <source>
        <dbReference type="ARBA" id="ARBA00022664"/>
    </source>
</evidence>
<name>A0A2N9G4F2_FAGSY</name>
<feature type="repeat" description="PPR" evidence="9">
    <location>
        <begin position="362"/>
        <end position="396"/>
    </location>
</feature>
<keyword evidence="7" id="KW-0810">Translation regulation</keyword>
<feature type="repeat" description="PPR" evidence="9">
    <location>
        <begin position="537"/>
        <end position="571"/>
    </location>
</feature>
<feature type="region of interest" description="Disordered" evidence="10">
    <location>
        <begin position="50"/>
        <end position="70"/>
    </location>
</feature>
<dbReference type="PANTHER" id="PTHR47936">
    <property type="entry name" value="PPR_LONG DOMAIN-CONTAINING PROTEIN"/>
    <property type="match status" value="1"/>
</dbReference>
<protein>
    <recommendedName>
        <fullName evidence="11">Reverse transcriptase zinc-binding domain-containing protein</fullName>
    </recommendedName>
</protein>
<evidence type="ECO:0000256" key="9">
    <source>
        <dbReference type="PROSITE-ProRule" id="PRU00708"/>
    </source>
</evidence>
<dbReference type="GO" id="GO:0009570">
    <property type="term" value="C:chloroplast stroma"/>
    <property type="evidence" value="ECO:0007669"/>
    <property type="project" value="UniProtKB-ARBA"/>
</dbReference>
<dbReference type="PROSITE" id="PS51375">
    <property type="entry name" value="PPR"/>
    <property type="match status" value="11"/>
</dbReference>
<dbReference type="FunFam" id="1.25.40.10:FF:000947">
    <property type="entry name" value="Pentatricopeptide repeat-containing protein, chloroplastic isoform A"/>
    <property type="match status" value="1"/>
</dbReference>
<comment type="similarity">
    <text evidence="2">Belongs to the PPR family. P subfamily.</text>
</comment>
<keyword evidence="8" id="KW-0809">Transit peptide</keyword>
<dbReference type="Pfam" id="PF01535">
    <property type="entry name" value="PPR"/>
    <property type="match status" value="2"/>
</dbReference>
<evidence type="ECO:0000256" key="8">
    <source>
        <dbReference type="ARBA" id="ARBA00022946"/>
    </source>
</evidence>
<feature type="repeat" description="PPR" evidence="9">
    <location>
        <begin position="397"/>
        <end position="431"/>
    </location>
</feature>
<feature type="repeat" description="PPR" evidence="9">
    <location>
        <begin position="1000"/>
        <end position="1034"/>
    </location>
</feature>
<sequence length="1055" mass="120386">MFLLPPPPFPTRFSSLHLSFPIHYRHHYLLQPPLSVTTISTTVSESSLSVSVSYDDDDDDDRDNDENDVPSRRYDFIPLLNFLSKTLDSVTVTVPDSDPPTSLDPAEFQLAETYRAVPAPLWHSLLKSLCSSSSSIGLAYAVVSWLQKHNLCFSYELLYSILIHALGRSEKLYEAFLLSQRQTLTPLTYNALIGACARNNDLEKALSLISRMRQDGFPSDFVNYSLIIQSLTRTNRIDSPILHKLYREIECDKIELDCQLLNDITVGFAKAGDLTWAMHFLAMVQGSGLSAKTATLVAVISALGNTGRTVEAEAIFEEIRDSGLKPRTKAYNALLKAYVKAGSLKDAESIVSEMEKSGVSPDEHTYSLLIDAYANAGRWESARNILKEMEGSNVQPNSFIFSRILANYRDRGEWQRSFQVLKEMKSSGVRPDRHFYNVMIDTFGKYNCLDHAMSTFERMLSEGIQPDTVTWNTLIDCHCKAGRRDRAEELFQEMQEKGYKPCAMTYNIMIKCLGEQQRWEEVKSLLGKMQSQGLLPNAVTYTTLVDIYGKSGRFDDAMECLEVMKSAGLKPPSAMYNALINAYAQRISKSVTMTTVLTILRRLLSLGLKHNIMSNFITVSVSVARRIEKLQRDFLWGGLGEEFKFHLVNWDSVCASYQCGGLAIRNIRLFNKALLGKWLWRFGMERGALWRRVIDLKYGSDVGGWCTHDVRTSYGVSLWKSIRHGWGDFVRFVRFEAGNGSRIRFWYDVWCGEVALQERYPDLFRLARNKEALVTHYMQVRNDSTHWCLDFIRPIQDWEMESLSSFLDLLYTIKVKLNSDDTMCWQPALQQGFKVSSYYRVLSSRDDISFPWKSIWKPKVPSRVAFFVWVASLGKILTADNLRNRNIILVSWCCLCKADGETVDHLLLHCSFSRELWNMILALFGVQWVMPCTVLDLLACWQGSFGKHRHVELWRVLRADGLKPSLLALNSLINAFGEDRRDAEAFAVLRYMKENDLKPDVITYTTLMKALIRVDKFHKVPAVYEEMISSGCTPDGKAKGMLRSALRYMKQTLES</sequence>
<dbReference type="Pfam" id="PF13041">
    <property type="entry name" value="PPR_2"/>
    <property type="match status" value="3"/>
</dbReference>
<proteinExistence type="inferred from homology"/>
<dbReference type="GO" id="GO:0006417">
    <property type="term" value="P:regulation of translation"/>
    <property type="evidence" value="ECO:0007669"/>
    <property type="project" value="UniProtKB-KW"/>
</dbReference>
<keyword evidence="4" id="KW-0934">Plastid</keyword>
<feature type="repeat" description="PPR" evidence="9">
    <location>
        <begin position="327"/>
        <end position="361"/>
    </location>
</feature>
<dbReference type="EMBL" id="OIVN01001469">
    <property type="protein sequence ID" value="SPC94325.1"/>
    <property type="molecule type" value="Genomic_DNA"/>
</dbReference>
<dbReference type="InterPro" id="IPR026960">
    <property type="entry name" value="RVT-Znf"/>
</dbReference>
<dbReference type="SUPFAM" id="SSF81901">
    <property type="entry name" value="HCP-like"/>
    <property type="match status" value="1"/>
</dbReference>
<dbReference type="Gene3D" id="1.25.40.10">
    <property type="entry name" value="Tetratricopeptide repeat domain"/>
    <property type="match status" value="4"/>
</dbReference>
<dbReference type="NCBIfam" id="TIGR00756">
    <property type="entry name" value="PPR"/>
    <property type="match status" value="10"/>
</dbReference>
<evidence type="ECO:0000259" key="11">
    <source>
        <dbReference type="Pfam" id="PF13966"/>
    </source>
</evidence>
<organism evidence="12">
    <name type="scientific">Fagus sylvatica</name>
    <name type="common">Beechnut</name>
    <dbReference type="NCBI Taxonomy" id="28930"/>
    <lineage>
        <taxon>Eukaryota</taxon>
        <taxon>Viridiplantae</taxon>
        <taxon>Streptophyta</taxon>
        <taxon>Embryophyta</taxon>
        <taxon>Tracheophyta</taxon>
        <taxon>Spermatophyta</taxon>
        <taxon>Magnoliopsida</taxon>
        <taxon>eudicotyledons</taxon>
        <taxon>Gunneridae</taxon>
        <taxon>Pentapetalae</taxon>
        <taxon>rosids</taxon>
        <taxon>fabids</taxon>
        <taxon>Fagales</taxon>
        <taxon>Fagaceae</taxon>
        <taxon>Fagus</taxon>
    </lineage>
</organism>
<accession>A0A2N9G4F2</accession>
<dbReference type="GO" id="GO:0006397">
    <property type="term" value="P:mRNA processing"/>
    <property type="evidence" value="ECO:0007669"/>
    <property type="project" value="UniProtKB-KW"/>
</dbReference>
<dbReference type="InterPro" id="IPR002885">
    <property type="entry name" value="PPR_rpt"/>
</dbReference>
<keyword evidence="3" id="KW-0150">Chloroplast</keyword>
<dbReference type="FunFam" id="1.25.40.10:FF:001770">
    <property type="entry name" value="Pentatricopeptide repeat-containing protein, chloroplastic isoform A"/>
    <property type="match status" value="1"/>
</dbReference>
<feature type="repeat" description="PPR" evidence="9">
    <location>
        <begin position="467"/>
        <end position="501"/>
    </location>
</feature>
<feature type="domain" description="Reverse transcriptase zinc-binding" evidence="11">
    <location>
        <begin position="833"/>
        <end position="917"/>
    </location>
</feature>
<evidence type="ECO:0000256" key="4">
    <source>
        <dbReference type="ARBA" id="ARBA00022640"/>
    </source>
</evidence>
<evidence type="ECO:0000256" key="10">
    <source>
        <dbReference type="SAM" id="MobiDB-lite"/>
    </source>
</evidence>
<evidence type="ECO:0000256" key="6">
    <source>
        <dbReference type="ARBA" id="ARBA00022737"/>
    </source>
</evidence>
<dbReference type="Pfam" id="PF13812">
    <property type="entry name" value="PPR_3"/>
    <property type="match status" value="2"/>
</dbReference>
<feature type="compositionally biased region" description="Acidic residues" evidence="10">
    <location>
        <begin position="54"/>
        <end position="68"/>
    </location>
</feature>
<evidence type="ECO:0000313" key="12">
    <source>
        <dbReference type="EMBL" id="SPC94325.1"/>
    </source>
</evidence>
<feature type="repeat" description="PPR" evidence="9">
    <location>
        <begin position="502"/>
        <end position="536"/>
    </location>
</feature>
<evidence type="ECO:0000256" key="2">
    <source>
        <dbReference type="ARBA" id="ARBA00007626"/>
    </source>
</evidence>
<dbReference type="PANTHER" id="PTHR47936:SF1">
    <property type="entry name" value="PENTATRICOPEPTIDE REPEAT-CONTAINING PROTEIN GUN1, CHLOROPLASTIC"/>
    <property type="match status" value="1"/>
</dbReference>
<keyword evidence="5" id="KW-0507">mRNA processing</keyword>
<feature type="repeat" description="PPR" evidence="9">
    <location>
        <begin position="965"/>
        <end position="999"/>
    </location>
</feature>
<keyword evidence="6" id="KW-0677">Repeat</keyword>
<feature type="repeat" description="PPR" evidence="9">
    <location>
        <begin position="292"/>
        <end position="326"/>
    </location>
</feature>
<gene>
    <name evidence="12" type="ORF">FSB_LOCUS22207</name>
</gene>
<feature type="repeat" description="PPR" evidence="9">
    <location>
        <begin position="185"/>
        <end position="219"/>
    </location>
</feature>